<reference evidence="4" key="1">
    <citation type="journal article" date="2019" name="Int. J. Syst. Evol. Microbiol.">
        <title>The Global Catalogue of Microorganisms (GCM) 10K type strain sequencing project: providing services to taxonomists for standard genome sequencing and annotation.</title>
        <authorList>
            <consortium name="The Broad Institute Genomics Platform"/>
            <consortium name="The Broad Institute Genome Sequencing Center for Infectious Disease"/>
            <person name="Wu L."/>
            <person name="Ma J."/>
        </authorList>
    </citation>
    <scope>NUCLEOTIDE SEQUENCE [LARGE SCALE GENOMIC DNA]</scope>
    <source>
        <strain evidence="4">JCM 4565</strain>
    </source>
</reference>
<feature type="region of interest" description="Disordered" evidence="1">
    <location>
        <begin position="1"/>
        <end position="26"/>
    </location>
</feature>
<dbReference type="Pfam" id="PF14417">
    <property type="entry name" value="MEDS"/>
    <property type="match status" value="1"/>
</dbReference>
<feature type="domain" description="STAS" evidence="2">
    <location>
        <begin position="217"/>
        <end position="294"/>
    </location>
</feature>
<dbReference type="Gene3D" id="3.30.750.24">
    <property type="entry name" value="STAS domain"/>
    <property type="match status" value="1"/>
</dbReference>
<dbReference type="InterPro" id="IPR025847">
    <property type="entry name" value="MEDS_domain"/>
</dbReference>
<organism evidence="3 4">
    <name type="scientific">Streptomyces blastmyceticus</name>
    <dbReference type="NCBI Taxonomy" id="68180"/>
    <lineage>
        <taxon>Bacteria</taxon>
        <taxon>Bacillati</taxon>
        <taxon>Actinomycetota</taxon>
        <taxon>Actinomycetes</taxon>
        <taxon>Kitasatosporales</taxon>
        <taxon>Streptomycetaceae</taxon>
        <taxon>Streptomyces</taxon>
    </lineage>
</organism>
<dbReference type="InterPro" id="IPR058548">
    <property type="entry name" value="MlaB-like_STAS"/>
</dbReference>
<dbReference type="CDD" id="cd07043">
    <property type="entry name" value="STAS_anti-anti-sigma_factors"/>
    <property type="match status" value="1"/>
</dbReference>
<dbReference type="SUPFAM" id="SSF52091">
    <property type="entry name" value="SpoIIaa-like"/>
    <property type="match status" value="1"/>
</dbReference>
<dbReference type="RefSeq" id="WP_344120213.1">
    <property type="nucleotide sequence ID" value="NZ_BAAABW010000024.1"/>
</dbReference>
<comment type="caution">
    <text evidence="3">The sequence shown here is derived from an EMBL/GenBank/DDBJ whole genome shotgun (WGS) entry which is preliminary data.</text>
</comment>
<proteinExistence type="predicted"/>
<name>A0ABP3H6C9_9ACTN</name>
<gene>
    <name evidence="3" type="ORF">GCM10010319_44360</name>
</gene>
<dbReference type="Pfam" id="PF13466">
    <property type="entry name" value="STAS_2"/>
    <property type="match status" value="1"/>
</dbReference>
<dbReference type="PROSITE" id="PS50801">
    <property type="entry name" value="STAS"/>
    <property type="match status" value="1"/>
</dbReference>
<sequence>MAHTDGARHRGGTSGTGGTAGTVHVGDLRPGDHACALYASDEERASILRGFLLGGLDAKHKILYLADADGPRGPGELLEQCRFSGPPEVPAGQLEVLGPAELSPRQGELDPAALLGSLRAAVDRSRSEGYRALRITGDLCTALCDGRDVSRLLRYEALLAAEFGSGEALAVCQCDTRRCDPAALDAFASAHPRSVEVDPLIRTAELVVVRTFDPPGLRIEGVVDTASHRHLRDALQSVASVRGDVRLEMSRVEFLDLAGLRLLMTFARARAARHCTVELAGVPPHLLHVITLIGWDRTPGLRLGAAHAC</sequence>
<protein>
    <recommendedName>
        <fullName evidence="2">STAS domain-containing protein</fullName>
    </recommendedName>
</protein>
<accession>A0ABP3H6C9</accession>
<dbReference type="InterPro" id="IPR002645">
    <property type="entry name" value="STAS_dom"/>
</dbReference>
<evidence type="ECO:0000256" key="1">
    <source>
        <dbReference type="SAM" id="MobiDB-lite"/>
    </source>
</evidence>
<evidence type="ECO:0000313" key="4">
    <source>
        <dbReference type="Proteomes" id="UP001500063"/>
    </source>
</evidence>
<dbReference type="InterPro" id="IPR036513">
    <property type="entry name" value="STAS_dom_sf"/>
</dbReference>
<keyword evidence="4" id="KW-1185">Reference proteome</keyword>
<dbReference type="EMBL" id="BAAABW010000024">
    <property type="protein sequence ID" value="GAA0361778.1"/>
    <property type="molecule type" value="Genomic_DNA"/>
</dbReference>
<evidence type="ECO:0000259" key="2">
    <source>
        <dbReference type="PROSITE" id="PS50801"/>
    </source>
</evidence>
<dbReference type="Proteomes" id="UP001500063">
    <property type="component" value="Unassembled WGS sequence"/>
</dbReference>
<evidence type="ECO:0000313" key="3">
    <source>
        <dbReference type="EMBL" id="GAA0361778.1"/>
    </source>
</evidence>